<dbReference type="EMBL" id="CAJNOC010001103">
    <property type="protein sequence ID" value="CAF0835080.1"/>
    <property type="molecule type" value="Genomic_DNA"/>
</dbReference>
<sequence>MENQIKKENSTRDVWLRIVQVHALLINYTDEEDTRLLLKLPQALAFIPEEDVYDAFNLIKQKTGTNGKLVQFYDYVEDTFVGKVVQKKVGGVRGVKYLSEYKAPLFEINLWNVNKRISECLFSSSTLNSIASQGNRESMVPIEEVDKMRSAYNFLMIQQREMILNLKNQLDDRKDEKTKIATDKEDILPKGYVTIEEFYVMQKALINSIKDNRMGSQPIHRSQHIFRGLQEEDIEEWLYTLNTNFEISKIRDEEKVAHAAAFVRGRAPEIKQTGTMEDFVDRFLYLIEKLGPSYDEKFKITWFLKKIDSNIYEKIGFRNFKTLDVAEDDPIEVNYAACFKRTNNAICYYCGKPGHIAAQRYKAKIEKQNGLYKKNLIVNRRKQTPYHSSRSQSHESIRNYKKKNEESKVKTRKPKLSQVRKSQDSTEFSRWI</sequence>
<evidence type="ECO:0000256" key="1">
    <source>
        <dbReference type="SAM" id="MobiDB-lite"/>
    </source>
</evidence>
<dbReference type="Pfam" id="PF00098">
    <property type="entry name" value="zf-CCHC"/>
    <property type="match status" value="1"/>
</dbReference>
<dbReference type="GO" id="GO:0003676">
    <property type="term" value="F:nucleic acid binding"/>
    <property type="evidence" value="ECO:0007669"/>
    <property type="project" value="InterPro"/>
</dbReference>
<dbReference type="AlphaFoldDB" id="A0A813V2J7"/>
<organism evidence="3 4">
    <name type="scientific">Brachionus calyciflorus</name>
    <dbReference type="NCBI Taxonomy" id="104777"/>
    <lineage>
        <taxon>Eukaryota</taxon>
        <taxon>Metazoa</taxon>
        <taxon>Spiralia</taxon>
        <taxon>Gnathifera</taxon>
        <taxon>Rotifera</taxon>
        <taxon>Eurotatoria</taxon>
        <taxon>Monogononta</taxon>
        <taxon>Pseudotrocha</taxon>
        <taxon>Ploima</taxon>
        <taxon>Brachionidae</taxon>
        <taxon>Brachionus</taxon>
    </lineage>
</organism>
<dbReference type="GO" id="GO:0008270">
    <property type="term" value="F:zinc ion binding"/>
    <property type="evidence" value="ECO:0007669"/>
    <property type="project" value="InterPro"/>
</dbReference>
<evidence type="ECO:0000313" key="4">
    <source>
        <dbReference type="Proteomes" id="UP000663879"/>
    </source>
</evidence>
<keyword evidence="4" id="KW-1185">Reference proteome</keyword>
<gene>
    <name evidence="3" type="ORF">OXX778_LOCUS8162</name>
</gene>
<protein>
    <recommendedName>
        <fullName evidence="2">CCHC-type domain-containing protein</fullName>
    </recommendedName>
</protein>
<feature type="domain" description="CCHC-type" evidence="2">
    <location>
        <begin position="347"/>
        <end position="358"/>
    </location>
</feature>
<feature type="compositionally biased region" description="Basic and acidic residues" evidence="1">
    <location>
        <begin position="392"/>
        <end position="409"/>
    </location>
</feature>
<reference evidence="3" key="1">
    <citation type="submission" date="2021-02" db="EMBL/GenBank/DDBJ databases">
        <authorList>
            <person name="Nowell W R."/>
        </authorList>
    </citation>
    <scope>NUCLEOTIDE SEQUENCE</scope>
    <source>
        <strain evidence="3">Ploen Becks lab</strain>
    </source>
</reference>
<evidence type="ECO:0000259" key="2">
    <source>
        <dbReference type="Pfam" id="PF00098"/>
    </source>
</evidence>
<name>A0A813V2J7_9BILA</name>
<dbReference type="InterPro" id="IPR001878">
    <property type="entry name" value="Znf_CCHC"/>
</dbReference>
<proteinExistence type="predicted"/>
<dbReference type="Proteomes" id="UP000663879">
    <property type="component" value="Unassembled WGS sequence"/>
</dbReference>
<evidence type="ECO:0000313" key="3">
    <source>
        <dbReference type="EMBL" id="CAF0835080.1"/>
    </source>
</evidence>
<accession>A0A813V2J7</accession>
<comment type="caution">
    <text evidence="3">The sequence shown here is derived from an EMBL/GenBank/DDBJ whole genome shotgun (WGS) entry which is preliminary data.</text>
</comment>
<dbReference type="OrthoDB" id="1751726at2759"/>
<feature type="region of interest" description="Disordered" evidence="1">
    <location>
        <begin position="382"/>
        <end position="432"/>
    </location>
</feature>